<dbReference type="AlphaFoldDB" id="A0A370GMG4"/>
<dbReference type="EMBL" id="QQAZ01000017">
    <property type="protein sequence ID" value="RDI44469.1"/>
    <property type="molecule type" value="Genomic_DNA"/>
</dbReference>
<keyword evidence="1" id="KW-0812">Transmembrane</keyword>
<protein>
    <submittedName>
        <fullName evidence="2">Uncharacterized protein</fullName>
    </submittedName>
</protein>
<gene>
    <name evidence="2" type="ORF">DFR68_11786</name>
</gene>
<proteinExistence type="predicted"/>
<keyword evidence="1" id="KW-0472">Membrane</keyword>
<evidence type="ECO:0000256" key="1">
    <source>
        <dbReference type="SAM" id="Phobius"/>
    </source>
</evidence>
<feature type="transmembrane region" description="Helical" evidence="1">
    <location>
        <begin position="25"/>
        <end position="43"/>
    </location>
</feature>
<evidence type="ECO:0000313" key="3">
    <source>
        <dbReference type="Proteomes" id="UP000255355"/>
    </source>
</evidence>
<keyword evidence="3" id="KW-1185">Reference proteome</keyword>
<reference evidence="2 3" key="1">
    <citation type="submission" date="2018-07" db="EMBL/GenBank/DDBJ databases">
        <title>Genomic Encyclopedia of Type Strains, Phase IV (KMG-IV): sequencing the most valuable type-strain genomes for metagenomic binning, comparative biology and taxonomic classification.</title>
        <authorList>
            <person name="Goeker M."/>
        </authorList>
    </citation>
    <scope>NUCLEOTIDE SEQUENCE [LARGE SCALE GENOMIC DNA]</scope>
    <source>
        <strain evidence="2 3">DSM 44952</strain>
    </source>
</reference>
<comment type="caution">
    <text evidence="2">The sequence shown here is derived from an EMBL/GenBank/DDBJ whole genome shotgun (WGS) entry which is preliminary data.</text>
</comment>
<keyword evidence="1" id="KW-1133">Transmembrane helix</keyword>
<accession>A0A370GMG4</accession>
<name>A0A370GMG4_9NOCA</name>
<dbReference type="Proteomes" id="UP000255355">
    <property type="component" value="Unassembled WGS sequence"/>
</dbReference>
<evidence type="ECO:0000313" key="2">
    <source>
        <dbReference type="EMBL" id="RDI44469.1"/>
    </source>
</evidence>
<sequence length="55" mass="6502">MMPVTPRGHARTKICDSPHPRRQRVAHLVTMLWIYYGMFLLLLEGEKLLEQILLQ</sequence>
<organism evidence="2 3">
    <name type="scientific">Nocardia mexicana</name>
    <dbReference type="NCBI Taxonomy" id="279262"/>
    <lineage>
        <taxon>Bacteria</taxon>
        <taxon>Bacillati</taxon>
        <taxon>Actinomycetota</taxon>
        <taxon>Actinomycetes</taxon>
        <taxon>Mycobacteriales</taxon>
        <taxon>Nocardiaceae</taxon>
        <taxon>Nocardia</taxon>
    </lineage>
</organism>